<name>A0A9P8RJM4_9PEZI</name>
<dbReference type="EMBL" id="JAGPXC010000014">
    <property type="protein sequence ID" value="KAH6640015.1"/>
    <property type="molecule type" value="Genomic_DNA"/>
</dbReference>
<sequence length="192" mass="21302">MTVEFSEKGLGSSAPSESEKSDDCPTDKIKARVRAAQRSHLIAIYTACTTEISTFLVVFPVYTTGQAFELGKLRRDSNPKGPSQVQHRSLEITTCYDSITAECRSNDFTNVGLVTMGGGSFPLNSYDTSELVDPLIYLVHQGSISMELHPDFLDELAFLRQHIESIRAELAQSQFRLKYYGAVNFHTAEPPT</sequence>
<organism evidence="2 3">
    <name type="scientific">Truncatella angustata</name>
    <dbReference type="NCBI Taxonomy" id="152316"/>
    <lineage>
        <taxon>Eukaryota</taxon>
        <taxon>Fungi</taxon>
        <taxon>Dikarya</taxon>
        <taxon>Ascomycota</taxon>
        <taxon>Pezizomycotina</taxon>
        <taxon>Sordariomycetes</taxon>
        <taxon>Xylariomycetidae</taxon>
        <taxon>Amphisphaeriales</taxon>
        <taxon>Sporocadaceae</taxon>
        <taxon>Truncatella</taxon>
    </lineage>
</organism>
<evidence type="ECO:0000313" key="3">
    <source>
        <dbReference type="Proteomes" id="UP000758603"/>
    </source>
</evidence>
<keyword evidence="3" id="KW-1185">Reference proteome</keyword>
<dbReference type="GeneID" id="70130017"/>
<protein>
    <submittedName>
        <fullName evidence="2">Uncharacterized protein</fullName>
    </submittedName>
</protein>
<accession>A0A9P8RJM4</accession>
<evidence type="ECO:0000313" key="2">
    <source>
        <dbReference type="EMBL" id="KAH6640015.1"/>
    </source>
</evidence>
<gene>
    <name evidence="2" type="ORF">BKA67DRAFT_542542</name>
</gene>
<dbReference type="RefSeq" id="XP_045951089.1">
    <property type="nucleotide sequence ID" value="XM_046101125.1"/>
</dbReference>
<reference evidence="2" key="1">
    <citation type="journal article" date="2021" name="Nat. Commun.">
        <title>Genetic determinants of endophytism in the Arabidopsis root mycobiome.</title>
        <authorList>
            <person name="Mesny F."/>
            <person name="Miyauchi S."/>
            <person name="Thiergart T."/>
            <person name="Pickel B."/>
            <person name="Atanasova L."/>
            <person name="Karlsson M."/>
            <person name="Huettel B."/>
            <person name="Barry K.W."/>
            <person name="Haridas S."/>
            <person name="Chen C."/>
            <person name="Bauer D."/>
            <person name="Andreopoulos W."/>
            <person name="Pangilinan J."/>
            <person name="LaButti K."/>
            <person name="Riley R."/>
            <person name="Lipzen A."/>
            <person name="Clum A."/>
            <person name="Drula E."/>
            <person name="Henrissat B."/>
            <person name="Kohler A."/>
            <person name="Grigoriev I.V."/>
            <person name="Martin F.M."/>
            <person name="Hacquard S."/>
        </authorList>
    </citation>
    <scope>NUCLEOTIDE SEQUENCE</scope>
    <source>
        <strain evidence="2">MPI-SDFR-AT-0073</strain>
    </source>
</reference>
<evidence type="ECO:0000256" key="1">
    <source>
        <dbReference type="SAM" id="MobiDB-lite"/>
    </source>
</evidence>
<comment type="caution">
    <text evidence="2">The sequence shown here is derived from an EMBL/GenBank/DDBJ whole genome shotgun (WGS) entry which is preliminary data.</text>
</comment>
<proteinExistence type="predicted"/>
<dbReference type="Proteomes" id="UP000758603">
    <property type="component" value="Unassembled WGS sequence"/>
</dbReference>
<dbReference type="AlphaFoldDB" id="A0A9P8RJM4"/>
<feature type="region of interest" description="Disordered" evidence="1">
    <location>
        <begin position="1"/>
        <end position="25"/>
    </location>
</feature>